<keyword evidence="19" id="KW-0479">Metal-binding</keyword>
<evidence type="ECO:0000256" key="14">
    <source>
        <dbReference type="ARBA" id="ARBA00048541"/>
    </source>
</evidence>
<organism evidence="24 25">
    <name type="scientific">Bos indicus x Bos taurus</name>
    <name type="common">Hybrid cattle</name>
    <dbReference type="NCBI Taxonomy" id="30522"/>
    <lineage>
        <taxon>Eukaryota</taxon>
        <taxon>Metazoa</taxon>
        <taxon>Chordata</taxon>
        <taxon>Craniata</taxon>
        <taxon>Vertebrata</taxon>
        <taxon>Euteleostomi</taxon>
        <taxon>Mammalia</taxon>
        <taxon>Eutheria</taxon>
        <taxon>Laurasiatheria</taxon>
        <taxon>Artiodactyla</taxon>
        <taxon>Ruminantia</taxon>
        <taxon>Pecora</taxon>
        <taxon>Bovidae</taxon>
        <taxon>Bovinae</taxon>
        <taxon>Bos</taxon>
    </lineage>
</organism>
<comment type="catalytic activity">
    <reaction evidence="15">
        <text>1-hexadecanoyl-2-(9Z-octadecenoyl)-sn-glycero-3-phosphoethanolamine + H2O = 1-hexadecanoyl-sn-glycero-3-phosphoethanolamine + (9Z)-octadecenoate + H(+)</text>
        <dbReference type="Rhea" id="RHEA:40911"/>
        <dbReference type="ChEBI" id="CHEBI:15377"/>
        <dbReference type="ChEBI" id="CHEBI:15378"/>
        <dbReference type="ChEBI" id="CHEBI:30823"/>
        <dbReference type="ChEBI" id="CHEBI:73004"/>
        <dbReference type="ChEBI" id="CHEBI:73007"/>
    </reaction>
    <physiologicalReaction direction="left-to-right" evidence="15">
        <dbReference type="Rhea" id="RHEA:40912"/>
    </physiologicalReaction>
</comment>
<feature type="disulfide bond" evidence="20">
    <location>
        <begin position="49"/>
        <end position="144"/>
    </location>
</feature>
<dbReference type="PANTHER" id="PTHR11716">
    <property type="entry name" value="PHOSPHOLIPASE A2 FAMILY MEMBER"/>
    <property type="match status" value="1"/>
</dbReference>
<dbReference type="GO" id="GO:0016042">
    <property type="term" value="P:lipid catabolic process"/>
    <property type="evidence" value="ECO:0007669"/>
    <property type="project" value="InterPro"/>
</dbReference>
<dbReference type="GO" id="GO:0005741">
    <property type="term" value="C:mitochondrial outer membrane"/>
    <property type="evidence" value="ECO:0007669"/>
    <property type="project" value="UniProtKB-SubCell"/>
</dbReference>
<dbReference type="EC" id="3.1.1.4" evidence="22"/>
<feature type="chain" id="PRO_5021509571" description="Phospholipase A2" evidence="22">
    <location>
        <begin position="20"/>
        <end position="155"/>
    </location>
</feature>
<keyword evidence="4 22" id="KW-0964">Secreted</keyword>
<dbReference type="GO" id="GO:0031640">
    <property type="term" value="P:killing of cells of another organism"/>
    <property type="evidence" value="ECO:0007669"/>
    <property type="project" value="UniProtKB-KW"/>
</dbReference>
<dbReference type="Pfam" id="PF00068">
    <property type="entry name" value="Phospholip_A2_1"/>
    <property type="match status" value="1"/>
</dbReference>
<comment type="catalytic activity">
    <reaction evidence="22">
        <text>a 1,2-diacyl-sn-glycero-3-phosphocholine + H2O = a 1-acyl-sn-glycero-3-phosphocholine + a fatty acid + H(+)</text>
        <dbReference type="Rhea" id="RHEA:15801"/>
        <dbReference type="ChEBI" id="CHEBI:15377"/>
        <dbReference type="ChEBI" id="CHEBI:15378"/>
        <dbReference type="ChEBI" id="CHEBI:28868"/>
        <dbReference type="ChEBI" id="CHEBI:57643"/>
        <dbReference type="ChEBI" id="CHEBI:58168"/>
        <dbReference type="EC" id="3.1.1.4"/>
    </reaction>
</comment>
<comment type="catalytic activity">
    <reaction evidence="17">
        <text>1-hexadecanoyl-2-(9Z,12Z-octadecadienoyl)-sn-glycero-3-phosphoethanolamine + H2O = 1-hexadecanoyl-sn-glycero-3-phosphoethanolamine + (9Z,12Z)-octadecadienoate + H(+)</text>
        <dbReference type="Rhea" id="RHEA:40815"/>
        <dbReference type="ChEBI" id="CHEBI:15377"/>
        <dbReference type="ChEBI" id="CHEBI:15378"/>
        <dbReference type="ChEBI" id="CHEBI:30245"/>
        <dbReference type="ChEBI" id="CHEBI:73004"/>
        <dbReference type="ChEBI" id="CHEBI:73008"/>
    </reaction>
    <physiologicalReaction direction="left-to-right" evidence="17">
        <dbReference type="Rhea" id="RHEA:40816"/>
    </physiologicalReaction>
</comment>
<keyword evidence="22" id="KW-0378">Hydrolase</keyword>
<dbReference type="GO" id="GO:0050482">
    <property type="term" value="P:arachidonate secretion"/>
    <property type="evidence" value="ECO:0007669"/>
    <property type="project" value="InterPro"/>
</dbReference>
<evidence type="ECO:0000256" key="19">
    <source>
        <dbReference type="PIRSR" id="PIRSR601211-2"/>
    </source>
</evidence>
<dbReference type="GO" id="GO:0042742">
    <property type="term" value="P:defense response to bacterium"/>
    <property type="evidence" value="ECO:0007669"/>
    <property type="project" value="UniProtKB-KW"/>
</dbReference>
<feature type="binding site" evidence="19">
    <location>
        <position position="71"/>
    </location>
    <ligand>
        <name>Ca(2+)</name>
        <dbReference type="ChEBI" id="CHEBI:29108"/>
    </ligand>
</feature>
<sequence>MKTLLLLALIMAFALPALLQVRGNLVDFQKKIKYMTGGEPVTTDGFLDCSCVVVAEDPPKDAMDRCCAVNDCCYKKLKNRRCGTTSLKYNFTLCWGLIVCGKKESYSSTQPHQVCECDQIAILCSARNKKTYNKKLQYYSNRQCKGSTPKCLRSP</sequence>
<accession>A0A4W2II11</accession>
<keyword evidence="19 22" id="KW-0106">Calcium</keyword>
<evidence type="ECO:0000256" key="15">
    <source>
        <dbReference type="ARBA" id="ARBA00048613"/>
    </source>
</evidence>
<name>A0A4W2II11_BOBOX</name>
<feature type="disulfide bond" evidence="20">
    <location>
        <begin position="72"/>
        <end position="151"/>
    </location>
</feature>
<dbReference type="PROSITE" id="PS00119">
    <property type="entry name" value="PA2_ASP"/>
    <property type="match status" value="1"/>
</dbReference>
<comment type="similarity">
    <text evidence="3 21">Belongs to the phospholipase A2 family.</text>
</comment>
<comment type="catalytic activity">
    <reaction evidence="13">
        <text>1,2-dihexadecanoyl-sn-glycero-3-phosphocholine + H2O = 1-hexadecanoyl-sn-glycero-3-phosphocholine + hexadecanoate + H(+)</text>
        <dbReference type="Rhea" id="RHEA:41223"/>
        <dbReference type="ChEBI" id="CHEBI:7896"/>
        <dbReference type="ChEBI" id="CHEBI:15377"/>
        <dbReference type="ChEBI" id="CHEBI:15378"/>
        <dbReference type="ChEBI" id="CHEBI:72998"/>
        <dbReference type="ChEBI" id="CHEBI:72999"/>
    </reaction>
    <physiologicalReaction direction="left-to-right" evidence="13">
        <dbReference type="Rhea" id="RHEA:41224"/>
    </physiologicalReaction>
</comment>
<evidence type="ECO:0000256" key="17">
    <source>
        <dbReference type="ARBA" id="ARBA00049039"/>
    </source>
</evidence>
<reference evidence="24" key="2">
    <citation type="submission" date="2025-08" db="UniProtKB">
        <authorList>
            <consortium name="Ensembl"/>
        </authorList>
    </citation>
    <scope>IDENTIFICATION</scope>
</reference>
<evidence type="ECO:0000256" key="6">
    <source>
        <dbReference type="ARBA" id="ARBA00023157"/>
    </source>
</evidence>
<evidence type="ECO:0000256" key="13">
    <source>
        <dbReference type="ARBA" id="ARBA00048227"/>
    </source>
</evidence>
<protein>
    <recommendedName>
        <fullName evidence="22">Phospholipase A2</fullName>
        <ecNumber evidence="22">3.1.1.4</ecNumber>
    </recommendedName>
</protein>
<comment type="catalytic activity">
    <reaction evidence="11">
        <text>1,2-dihexadecanoyl-sn-glycero-3-phospho-(1'-sn-glycerol) + H2O = 1-hexadecanoyl-sn-glycero-3-phospho-(1'-sn-glycerol) + hexadecanoate + H(+)</text>
        <dbReference type="Rhea" id="RHEA:45472"/>
        <dbReference type="ChEBI" id="CHEBI:7896"/>
        <dbReference type="ChEBI" id="CHEBI:15377"/>
        <dbReference type="ChEBI" id="CHEBI:15378"/>
        <dbReference type="ChEBI" id="CHEBI:72829"/>
        <dbReference type="ChEBI" id="CHEBI:75158"/>
    </reaction>
    <physiologicalReaction direction="left-to-right" evidence="11">
        <dbReference type="Rhea" id="RHEA:45473"/>
    </physiologicalReaction>
</comment>
<feature type="signal peptide" evidence="22">
    <location>
        <begin position="1"/>
        <end position="19"/>
    </location>
</feature>
<keyword evidence="22" id="KW-0443">Lipid metabolism</keyword>
<dbReference type="InterPro" id="IPR016090">
    <property type="entry name" value="PLA2-like_dom"/>
</dbReference>
<evidence type="ECO:0000259" key="23">
    <source>
        <dbReference type="SMART" id="SM00085"/>
    </source>
</evidence>
<comment type="cofactor">
    <cofactor evidence="19">
        <name>Ca(2+)</name>
        <dbReference type="ChEBI" id="CHEBI:29108"/>
    </cofactor>
    <text evidence="19">Binds 1 Ca(2+) ion per subunit.</text>
</comment>
<proteinExistence type="inferred from homology"/>
<dbReference type="SUPFAM" id="SSF48619">
    <property type="entry name" value="Phospholipase A2, PLA2"/>
    <property type="match status" value="1"/>
</dbReference>
<evidence type="ECO:0000256" key="8">
    <source>
        <dbReference type="ARBA" id="ARBA00036719"/>
    </source>
</evidence>
<evidence type="ECO:0000256" key="20">
    <source>
        <dbReference type="PIRSR" id="PIRSR601211-3"/>
    </source>
</evidence>
<evidence type="ECO:0000256" key="5">
    <source>
        <dbReference type="ARBA" id="ARBA00022638"/>
    </source>
</evidence>
<dbReference type="InterPro" id="IPR033112">
    <property type="entry name" value="PLA2_Asp_AS"/>
</dbReference>
<comment type="catalytic activity">
    <reaction evidence="12">
        <text>N-hexadecanoyl-1,2-di-(9Z-octadecenoyl)-sn-glycero-3-phosphoethanolamine + H2O = N-hexadecanoyl-1-(9Z-octadecenoyl)-sn-glycero-3-phosphoethanolamine + (9Z)-octadecenoate + H(+)</text>
        <dbReference type="Rhea" id="RHEA:45424"/>
        <dbReference type="ChEBI" id="CHEBI:15377"/>
        <dbReference type="ChEBI" id="CHEBI:15378"/>
        <dbReference type="ChEBI" id="CHEBI:30823"/>
        <dbReference type="ChEBI" id="CHEBI:78097"/>
        <dbReference type="ChEBI" id="CHEBI:85217"/>
    </reaction>
    <physiologicalReaction direction="left-to-right" evidence="12">
        <dbReference type="Rhea" id="RHEA:45425"/>
    </physiologicalReaction>
</comment>
<dbReference type="GO" id="GO:0006644">
    <property type="term" value="P:phospholipid metabolic process"/>
    <property type="evidence" value="ECO:0007669"/>
    <property type="project" value="InterPro"/>
</dbReference>
<comment type="subcellular location">
    <subcellularLocation>
        <location evidence="1">Mitochondrion outer membrane</location>
        <topology evidence="1">Peripheral membrane protein</topology>
    </subcellularLocation>
    <subcellularLocation>
        <location evidence="2 22">Secreted</location>
    </subcellularLocation>
</comment>
<dbReference type="GO" id="GO:0005543">
    <property type="term" value="F:phospholipid binding"/>
    <property type="evidence" value="ECO:0007669"/>
    <property type="project" value="TreeGrafter"/>
</dbReference>
<evidence type="ECO:0000256" key="2">
    <source>
        <dbReference type="ARBA" id="ARBA00004613"/>
    </source>
</evidence>
<dbReference type="AlphaFoldDB" id="A0A4W2II11"/>
<comment type="catalytic activity">
    <reaction evidence="18">
        <text>1-hexadecanoyl-2-(9Z-octadecenoyl)-sn-glycero-3-phosphoglycerol + H2O = 1-hexadecanoyl-sn-glycero-3-phosphoglycerol + (9Z)-octadecenoate + H(+)</text>
        <dbReference type="Rhea" id="RHEA:44524"/>
        <dbReference type="ChEBI" id="CHEBI:15377"/>
        <dbReference type="ChEBI" id="CHEBI:15378"/>
        <dbReference type="ChEBI" id="CHEBI:30823"/>
        <dbReference type="ChEBI" id="CHEBI:84472"/>
        <dbReference type="ChEBI" id="CHEBI:84475"/>
    </reaction>
    <physiologicalReaction direction="left-to-right" evidence="18">
        <dbReference type="Rhea" id="RHEA:44525"/>
    </physiologicalReaction>
</comment>
<evidence type="ECO:0000313" key="24">
    <source>
        <dbReference type="Ensembl" id="ENSBIXP00005043886.1"/>
    </source>
</evidence>
<dbReference type="GeneTree" id="ENSGT00940000155096"/>
<comment type="catalytic activity">
    <reaction evidence="10">
        <text>1-hexadecanoyl-2-(9Z-octadecenoyl)-sn-glycero-3-phospho-(1'-sn-glycerol) + H2O = 1-hexadecanoyl-sn-glycero-3-phospho-(1'-sn-glycerol) + (9Z)-octadecenoate + H(+)</text>
        <dbReference type="Rhea" id="RHEA:40919"/>
        <dbReference type="ChEBI" id="CHEBI:15377"/>
        <dbReference type="ChEBI" id="CHEBI:15378"/>
        <dbReference type="ChEBI" id="CHEBI:30823"/>
        <dbReference type="ChEBI" id="CHEBI:72841"/>
        <dbReference type="ChEBI" id="CHEBI:75158"/>
    </reaction>
    <physiologicalReaction direction="left-to-right" evidence="10">
        <dbReference type="Rhea" id="RHEA:40920"/>
    </physiologicalReaction>
</comment>
<evidence type="ECO:0000256" key="9">
    <source>
        <dbReference type="ARBA" id="ARBA00036775"/>
    </source>
</evidence>
<evidence type="ECO:0000256" key="3">
    <source>
        <dbReference type="ARBA" id="ARBA00007056"/>
    </source>
</evidence>
<keyword evidence="5" id="KW-0929">Antimicrobial</keyword>
<evidence type="ECO:0000256" key="16">
    <source>
        <dbReference type="ARBA" id="ARBA00048699"/>
    </source>
</evidence>
<dbReference type="GO" id="GO:0005576">
    <property type="term" value="C:extracellular region"/>
    <property type="evidence" value="ECO:0007669"/>
    <property type="project" value="UniProtKB-SubCell"/>
</dbReference>
<keyword evidence="22" id="KW-0732">Signal</keyword>
<dbReference type="GO" id="GO:0005509">
    <property type="term" value="F:calcium ion binding"/>
    <property type="evidence" value="ECO:0007669"/>
    <property type="project" value="InterPro"/>
</dbReference>
<dbReference type="Proteomes" id="UP000429181">
    <property type="component" value="Chromosome 2"/>
</dbReference>
<comment type="catalytic activity">
    <reaction evidence="14">
        <text>1-hexadecanoyl-2-(5Z,8Z,11Z,14Z-eicosatetraenoyl)-sn-glycero-3-phosphoethanolamine + H2O = 1-hexadecanoyl-sn-glycero-3-phosphoethanolamine + (5Z,8Z,11Z,14Z)-eicosatetraenoate + H(+)</text>
        <dbReference type="Rhea" id="RHEA:40431"/>
        <dbReference type="ChEBI" id="CHEBI:15377"/>
        <dbReference type="ChEBI" id="CHEBI:15378"/>
        <dbReference type="ChEBI" id="CHEBI:32395"/>
        <dbReference type="ChEBI" id="CHEBI:73004"/>
        <dbReference type="ChEBI" id="CHEBI:73009"/>
    </reaction>
    <physiologicalReaction direction="left-to-right" evidence="14">
        <dbReference type="Rhea" id="RHEA:40432"/>
    </physiologicalReaction>
</comment>
<dbReference type="GO" id="GO:0042130">
    <property type="term" value="P:negative regulation of T cell proliferation"/>
    <property type="evidence" value="ECO:0007669"/>
    <property type="project" value="TreeGrafter"/>
</dbReference>
<keyword evidence="6 20" id="KW-1015">Disulfide bond</keyword>
<dbReference type="InterPro" id="IPR001211">
    <property type="entry name" value="PLA2"/>
</dbReference>
<reference evidence="24 25" key="1">
    <citation type="submission" date="2018-11" db="EMBL/GenBank/DDBJ databases">
        <title>Haplotype-resolved cattle genomes.</title>
        <authorList>
            <person name="Low W.Y."/>
            <person name="Tearle R."/>
            <person name="Bickhart D.M."/>
            <person name="Rosen B.D."/>
            <person name="Koren S."/>
            <person name="Rhie A."/>
            <person name="Hiendleder S."/>
            <person name="Phillippy A.M."/>
            <person name="Smith T.P.L."/>
            <person name="Williams J.L."/>
        </authorList>
    </citation>
    <scope>NUCLEOTIDE SEQUENCE [LARGE SCALE GENOMIC DNA]</scope>
</reference>
<feature type="disulfide bond" evidence="20">
    <location>
        <begin position="66"/>
        <end position="124"/>
    </location>
</feature>
<evidence type="ECO:0000256" key="12">
    <source>
        <dbReference type="ARBA" id="ARBA00048221"/>
    </source>
</evidence>
<feature type="disulfide bond" evidence="20">
    <location>
        <begin position="100"/>
        <end position="115"/>
    </location>
</feature>
<dbReference type="GO" id="GO:0047498">
    <property type="term" value="F:calcium-dependent phospholipase A2 activity"/>
    <property type="evidence" value="ECO:0007669"/>
    <property type="project" value="TreeGrafter"/>
</dbReference>
<feature type="domain" description="Phospholipase A2-like central" evidence="23">
    <location>
        <begin position="24"/>
        <end position="145"/>
    </location>
</feature>
<evidence type="ECO:0000256" key="4">
    <source>
        <dbReference type="ARBA" id="ARBA00022525"/>
    </source>
</evidence>
<comment type="catalytic activity">
    <reaction evidence="16">
        <text>1-hexadecanoyl-2-(9Z-octadecenoyl)-sn-glycero-3-phosphocholine + H2O = 1-hexadecanoyl-sn-glycero-3-phosphocholine + (9Z)-octadecenoate + H(+)</text>
        <dbReference type="Rhea" id="RHEA:38779"/>
        <dbReference type="ChEBI" id="CHEBI:15377"/>
        <dbReference type="ChEBI" id="CHEBI:15378"/>
        <dbReference type="ChEBI" id="CHEBI:30823"/>
        <dbReference type="ChEBI" id="CHEBI:72998"/>
        <dbReference type="ChEBI" id="CHEBI:73001"/>
    </reaction>
    <physiologicalReaction direction="left-to-right" evidence="16">
        <dbReference type="Rhea" id="RHEA:38780"/>
    </physiologicalReaction>
</comment>
<evidence type="ECO:0000256" key="7">
    <source>
        <dbReference type="ARBA" id="ARBA00023408"/>
    </source>
</evidence>
<comment type="catalytic activity">
    <reaction evidence="9">
        <text>a 1,2-diacyl-sn-glycero-3-phosphoethanolamine + H2O = a 1-acyl-sn-glycero-3-phosphoethanolamine + a fatty acid + H(+)</text>
        <dbReference type="Rhea" id="RHEA:44604"/>
        <dbReference type="ChEBI" id="CHEBI:15377"/>
        <dbReference type="ChEBI" id="CHEBI:15378"/>
        <dbReference type="ChEBI" id="CHEBI:28868"/>
        <dbReference type="ChEBI" id="CHEBI:64381"/>
        <dbReference type="ChEBI" id="CHEBI:64612"/>
    </reaction>
    <physiologicalReaction direction="left-to-right" evidence="9">
        <dbReference type="Rhea" id="RHEA:44605"/>
    </physiologicalReaction>
</comment>
<dbReference type="PRINTS" id="PR00389">
    <property type="entry name" value="PHPHLIPASEA2"/>
</dbReference>
<feature type="disulfide bond" evidence="20">
    <location>
        <begin position="51"/>
        <end position="67"/>
    </location>
</feature>
<keyword evidence="5" id="KW-0081">Bacteriolytic enzyme</keyword>
<dbReference type="PANTHER" id="PTHR11716:SF9">
    <property type="entry name" value="PHOSPHOLIPASE A2, MEMBRANE ASSOCIATED"/>
    <property type="match status" value="1"/>
</dbReference>
<evidence type="ECO:0000256" key="22">
    <source>
        <dbReference type="RuleBase" id="RU361236"/>
    </source>
</evidence>
<dbReference type="InterPro" id="IPR036444">
    <property type="entry name" value="PLipase_A2_dom_sf"/>
</dbReference>
<feature type="disulfide bond" evidence="20">
    <location>
        <begin position="73"/>
        <end position="117"/>
    </location>
</feature>
<evidence type="ECO:0000256" key="18">
    <source>
        <dbReference type="ARBA" id="ARBA00049282"/>
    </source>
</evidence>
<evidence type="ECO:0000313" key="25">
    <source>
        <dbReference type="Proteomes" id="UP000429181"/>
    </source>
</evidence>
<dbReference type="SMART" id="SM00085">
    <property type="entry name" value="PA2c"/>
    <property type="match status" value="1"/>
</dbReference>
<evidence type="ECO:0000256" key="21">
    <source>
        <dbReference type="RuleBase" id="RU003654"/>
    </source>
</evidence>
<evidence type="ECO:0000256" key="11">
    <source>
        <dbReference type="ARBA" id="ARBA00048080"/>
    </source>
</evidence>
<evidence type="ECO:0000256" key="10">
    <source>
        <dbReference type="ARBA" id="ARBA00048015"/>
    </source>
</evidence>
<comment type="catalytic activity">
    <reaction evidence="7">
        <text>1-hexadecanoyl-2-(9Z,12Z-octadecadienoyl)-sn-glycero-3-phosphocholine + H2O = (9Z,12Z)-octadecadienoate + 1-hexadecanoyl-sn-glycero-3-phosphocholine + H(+)</text>
        <dbReference type="Rhea" id="RHEA:40811"/>
        <dbReference type="ChEBI" id="CHEBI:15377"/>
        <dbReference type="ChEBI" id="CHEBI:15378"/>
        <dbReference type="ChEBI" id="CHEBI:30245"/>
        <dbReference type="ChEBI" id="CHEBI:72998"/>
        <dbReference type="ChEBI" id="CHEBI:73002"/>
    </reaction>
    <physiologicalReaction direction="left-to-right" evidence="7">
        <dbReference type="Rhea" id="RHEA:40812"/>
    </physiologicalReaction>
</comment>
<dbReference type="Ensembl" id="ENSBIXT00005040688.1">
    <property type="protein sequence ID" value="ENSBIXP00005043886.1"/>
    <property type="gene ID" value="ENSBIXG00005027651.1"/>
</dbReference>
<dbReference type="Gene3D" id="1.20.90.10">
    <property type="entry name" value="Phospholipase A2 domain"/>
    <property type="match status" value="1"/>
</dbReference>
<comment type="catalytic activity">
    <reaction evidence="8">
        <text>1-hexadecanoyl-2-(4Z,7Z,10Z,13Z,16Z,19Z-docosahexaenoyl)-sn-glycero-3-phosphocholine + H2O = (4Z,7Z,10Z,13Z,16Z,19Z)-docosahexaenoate + 1-hexadecanoyl-sn-glycero-3-phosphocholine + H(+)</text>
        <dbReference type="Rhea" id="RHEA:41231"/>
        <dbReference type="ChEBI" id="CHEBI:15377"/>
        <dbReference type="ChEBI" id="CHEBI:15378"/>
        <dbReference type="ChEBI" id="CHEBI:72998"/>
        <dbReference type="ChEBI" id="CHEBI:74963"/>
        <dbReference type="ChEBI" id="CHEBI:77016"/>
    </reaction>
    <physiologicalReaction direction="left-to-right" evidence="8">
        <dbReference type="Rhea" id="RHEA:41232"/>
    </physiologicalReaction>
</comment>
<evidence type="ECO:0000256" key="1">
    <source>
        <dbReference type="ARBA" id="ARBA00004450"/>
    </source>
</evidence>